<keyword evidence="7" id="KW-1133">Transmembrane helix</keyword>
<dbReference type="PIRSF" id="PIRSF026649">
    <property type="entry name" value="MsbB"/>
    <property type="match status" value="1"/>
</dbReference>
<dbReference type="GO" id="GO:0008913">
    <property type="term" value="F:Kdo2-lipid IVA acyltransferase activity"/>
    <property type="evidence" value="ECO:0007669"/>
    <property type="project" value="UniProtKB-EC"/>
</dbReference>
<keyword evidence="2" id="KW-1003">Cell membrane</keyword>
<keyword evidence="7" id="KW-0812">Transmembrane</keyword>
<keyword evidence="9" id="KW-1185">Reference proteome</keyword>
<dbReference type="EC" id="2.3.1.241" evidence="8"/>
<evidence type="ECO:0000256" key="3">
    <source>
        <dbReference type="ARBA" id="ARBA00022519"/>
    </source>
</evidence>
<evidence type="ECO:0000313" key="8">
    <source>
        <dbReference type="EMBL" id="QJC57616.1"/>
    </source>
</evidence>
<keyword evidence="4 8" id="KW-0808">Transferase</keyword>
<feature type="transmembrane region" description="Helical" evidence="7">
    <location>
        <begin position="15"/>
        <end position="34"/>
    </location>
</feature>
<evidence type="ECO:0000313" key="9">
    <source>
        <dbReference type="Proteomes" id="UP000502041"/>
    </source>
</evidence>
<evidence type="ECO:0000256" key="1">
    <source>
        <dbReference type="ARBA" id="ARBA00004533"/>
    </source>
</evidence>
<dbReference type="InterPro" id="IPR004960">
    <property type="entry name" value="LipA_acyltrans"/>
</dbReference>
<gene>
    <name evidence="8" type="primary">lpxL_2</name>
    <name evidence="8" type="ORF">HC248_02946</name>
</gene>
<evidence type="ECO:0000256" key="2">
    <source>
        <dbReference type="ARBA" id="ARBA00022475"/>
    </source>
</evidence>
<protein>
    <submittedName>
        <fullName evidence="8">Lipid A biosynthesis lauroyltransferase</fullName>
        <ecNumber evidence="8">2.3.1.241</ecNumber>
    </submittedName>
</protein>
<proteinExistence type="predicted"/>
<evidence type="ECO:0000256" key="6">
    <source>
        <dbReference type="ARBA" id="ARBA00023315"/>
    </source>
</evidence>
<organism evidence="8 9">
    <name type="scientific">Polaromonas vacuolata</name>
    <dbReference type="NCBI Taxonomy" id="37448"/>
    <lineage>
        <taxon>Bacteria</taxon>
        <taxon>Pseudomonadati</taxon>
        <taxon>Pseudomonadota</taxon>
        <taxon>Betaproteobacteria</taxon>
        <taxon>Burkholderiales</taxon>
        <taxon>Comamonadaceae</taxon>
        <taxon>Polaromonas</taxon>
    </lineage>
</organism>
<reference evidence="8 9" key="1">
    <citation type="submission" date="2020-04" db="EMBL/GenBank/DDBJ databases">
        <title>Complete genome of a Psychrophilic, Marine, Gas Vacuolate Bacterium Polaromonas vacuolata KCTC 22033T.</title>
        <authorList>
            <person name="Hwang K."/>
            <person name="Kim K.M."/>
        </authorList>
    </citation>
    <scope>NUCLEOTIDE SEQUENCE [LARGE SCALE GENOMIC DNA]</scope>
    <source>
        <strain evidence="8 9">KCTC 22033</strain>
    </source>
</reference>
<dbReference type="NCBIfam" id="NF006487">
    <property type="entry name" value="PRK08905.1"/>
    <property type="match status" value="1"/>
</dbReference>
<dbReference type="RefSeq" id="WP_168923104.1">
    <property type="nucleotide sequence ID" value="NZ_CP051461.1"/>
</dbReference>
<name>A0A6H2HDS6_9BURK</name>
<keyword evidence="3" id="KW-0997">Cell inner membrane</keyword>
<evidence type="ECO:0000256" key="4">
    <source>
        <dbReference type="ARBA" id="ARBA00022679"/>
    </source>
</evidence>
<dbReference type="PANTHER" id="PTHR30606:SF10">
    <property type="entry name" value="PHOSPHATIDYLINOSITOL MANNOSIDE ACYLTRANSFERASE"/>
    <property type="match status" value="1"/>
</dbReference>
<comment type="subcellular location">
    <subcellularLocation>
        <location evidence="1">Cell inner membrane</location>
    </subcellularLocation>
</comment>
<dbReference type="GO" id="GO:0009247">
    <property type="term" value="P:glycolipid biosynthetic process"/>
    <property type="evidence" value="ECO:0007669"/>
    <property type="project" value="UniProtKB-ARBA"/>
</dbReference>
<accession>A0A6H2HDS6</accession>
<sequence>MYYLFRFLSFWPLRLLHALGGLLGWLVWSVSLNYRTRFRANVAQAGLPFALARPAIAEAGRFVAELPKLWFRPASQSSLTDVCVQGQQHVEQAFAGGKGVIFFGPHCGSFELGPQALAELYGPITAIYRPARKPWLAKLEAIARDRAQLTVVPASLSGIRLMHKTLKANRAVALLTDQVPPLGMGVWAPFFGQAAYTMTLAARLALQSGAVLLPVSCERRPKGQGFVLKVWPAVGLPESADKSDMLDAVTRINQAIEAIVLSQPDQYLWGYARYKTPRKETV</sequence>
<evidence type="ECO:0000256" key="7">
    <source>
        <dbReference type="SAM" id="Phobius"/>
    </source>
</evidence>
<dbReference type="Pfam" id="PF03279">
    <property type="entry name" value="Lip_A_acyltrans"/>
    <property type="match status" value="1"/>
</dbReference>
<keyword evidence="6 8" id="KW-0012">Acyltransferase</keyword>
<dbReference type="GO" id="GO:0005886">
    <property type="term" value="C:plasma membrane"/>
    <property type="evidence" value="ECO:0007669"/>
    <property type="project" value="UniProtKB-SubCell"/>
</dbReference>
<dbReference type="KEGG" id="pvac:HC248_02946"/>
<keyword evidence="5 7" id="KW-0472">Membrane</keyword>
<dbReference type="CDD" id="cd07984">
    <property type="entry name" value="LPLAT_LABLAT-like"/>
    <property type="match status" value="1"/>
</dbReference>
<dbReference type="PANTHER" id="PTHR30606">
    <property type="entry name" value="LIPID A BIOSYNTHESIS LAUROYL ACYLTRANSFERASE"/>
    <property type="match status" value="1"/>
</dbReference>
<evidence type="ECO:0000256" key="5">
    <source>
        <dbReference type="ARBA" id="ARBA00023136"/>
    </source>
</evidence>
<dbReference type="AlphaFoldDB" id="A0A6H2HDS6"/>
<dbReference type="EMBL" id="CP051461">
    <property type="protein sequence ID" value="QJC57616.1"/>
    <property type="molecule type" value="Genomic_DNA"/>
</dbReference>
<dbReference type="Proteomes" id="UP000502041">
    <property type="component" value="Chromosome"/>
</dbReference>